<dbReference type="AlphaFoldDB" id="A0A4P6JTA5"/>
<dbReference type="CDD" id="cd02440">
    <property type="entry name" value="AdoMet_MTases"/>
    <property type="match status" value="1"/>
</dbReference>
<dbReference type="OrthoDB" id="9777497at2"/>
<dbReference type="PANTHER" id="PTHR43591:SF24">
    <property type="entry name" value="2-METHOXY-6-POLYPRENYL-1,4-BENZOQUINOL METHYLASE, MITOCHONDRIAL"/>
    <property type="match status" value="1"/>
</dbReference>
<dbReference type="InterPro" id="IPR013216">
    <property type="entry name" value="Methyltransf_11"/>
</dbReference>
<accession>A0A4P6JTA5</accession>
<dbReference type="Gene3D" id="3.40.50.150">
    <property type="entry name" value="Vaccinia Virus protein VP39"/>
    <property type="match status" value="1"/>
</dbReference>
<dbReference type="Pfam" id="PF08241">
    <property type="entry name" value="Methyltransf_11"/>
    <property type="match status" value="1"/>
</dbReference>
<dbReference type="InterPro" id="IPR029063">
    <property type="entry name" value="SAM-dependent_MTases_sf"/>
</dbReference>
<organism evidence="2 3">
    <name type="scientific">Ktedonosporobacter rubrisoli</name>
    <dbReference type="NCBI Taxonomy" id="2509675"/>
    <lineage>
        <taxon>Bacteria</taxon>
        <taxon>Bacillati</taxon>
        <taxon>Chloroflexota</taxon>
        <taxon>Ktedonobacteria</taxon>
        <taxon>Ktedonobacterales</taxon>
        <taxon>Ktedonosporobacteraceae</taxon>
        <taxon>Ktedonosporobacter</taxon>
    </lineage>
</organism>
<dbReference type="Proteomes" id="UP000290365">
    <property type="component" value="Chromosome"/>
</dbReference>
<dbReference type="EMBL" id="CP035758">
    <property type="protein sequence ID" value="QBD78520.1"/>
    <property type="molecule type" value="Genomic_DNA"/>
</dbReference>
<dbReference type="RefSeq" id="WP_129889573.1">
    <property type="nucleotide sequence ID" value="NZ_CP035758.1"/>
</dbReference>
<proteinExistence type="predicted"/>
<reference evidence="2 3" key="1">
    <citation type="submission" date="2019-01" db="EMBL/GenBank/DDBJ databases">
        <title>Ktedonosporobacter rubrisoli SCAWS-G2.</title>
        <authorList>
            <person name="Huang Y."/>
            <person name="Yan B."/>
        </authorList>
    </citation>
    <scope>NUCLEOTIDE SEQUENCE [LARGE SCALE GENOMIC DNA]</scope>
    <source>
        <strain evidence="2 3">SCAWS-G2</strain>
    </source>
</reference>
<dbReference type="KEGG" id="kbs:EPA93_22000"/>
<evidence type="ECO:0000259" key="1">
    <source>
        <dbReference type="Pfam" id="PF08241"/>
    </source>
</evidence>
<name>A0A4P6JTA5_KTERU</name>
<keyword evidence="2" id="KW-0489">Methyltransferase</keyword>
<gene>
    <name evidence="2" type="ORF">EPA93_22000</name>
</gene>
<dbReference type="PANTHER" id="PTHR43591">
    <property type="entry name" value="METHYLTRANSFERASE"/>
    <property type="match status" value="1"/>
</dbReference>
<evidence type="ECO:0000313" key="3">
    <source>
        <dbReference type="Proteomes" id="UP000290365"/>
    </source>
</evidence>
<keyword evidence="2" id="KW-0808">Transferase</keyword>
<keyword evidence="3" id="KW-1185">Reference proteome</keyword>
<evidence type="ECO:0000313" key="2">
    <source>
        <dbReference type="EMBL" id="QBD78520.1"/>
    </source>
</evidence>
<dbReference type="GO" id="GO:0008757">
    <property type="term" value="F:S-adenosylmethionine-dependent methyltransferase activity"/>
    <property type="evidence" value="ECO:0007669"/>
    <property type="project" value="InterPro"/>
</dbReference>
<feature type="domain" description="Methyltransferase type 11" evidence="1">
    <location>
        <begin position="58"/>
        <end position="155"/>
    </location>
</feature>
<dbReference type="GO" id="GO:0032259">
    <property type="term" value="P:methylation"/>
    <property type="evidence" value="ECO:0007669"/>
    <property type="project" value="UniProtKB-KW"/>
</dbReference>
<sequence>MPETTGINDQNYLLTRQYNNATNLNARIQLHARFSTNKYDWQRWVFDHFHIRPESRILELGCGPGFLWRNNQDRLPSNWEITLSDFSAGMLQEAQNNLSESSHAFIFRVIDAQRIPFEDQSFDAVIANHMLYHIPDREKALSEIQRILKPGGLFYAATGGQAHLQEINALLQKISGSELWGRNNDHAFGLENGAAELSRWFTKVELTRLDGELVVTEAEPLLAYIFSGRARYHLSEQQQQMLRQIVEQTLQAQKAVRITTSSGLFEATK</sequence>
<protein>
    <submittedName>
        <fullName evidence="2">Class I SAM-dependent methyltransferase</fullName>
    </submittedName>
</protein>
<dbReference type="SUPFAM" id="SSF53335">
    <property type="entry name" value="S-adenosyl-L-methionine-dependent methyltransferases"/>
    <property type="match status" value="1"/>
</dbReference>